<dbReference type="PANTHER" id="PTHR35936:SF19">
    <property type="entry name" value="AMINO-ACID-BINDING PROTEIN YXEM-RELATED"/>
    <property type="match status" value="1"/>
</dbReference>
<dbReference type="Proteomes" id="UP000323956">
    <property type="component" value="Unassembled WGS sequence"/>
</dbReference>
<protein>
    <submittedName>
        <fullName evidence="4">Amino acid ABC transporter substrate-binding protein, PAAT family</fullName>
    </submittedName>
</protein>
<dbReference type="AlphaFoldDB" id="A0A1N6YE70"/>
<feature type="chain" id="PRO_5012071436" evidence="2">
    <location>
        <begin position="27"/>
        <end position="282"/>
    </location>
</feature>
<evidence type="ECO:0000256" key="2">
    <source>
        <dbReference type="SAM" id="SignalP"/>
    </source>
</evidence>
<evidence type="ECO:0000259" key="3">
    <source>
        <dbReference type="SMART" id="SM00062"/>
    </source>
</evidence>
<gene>
    <name evidence="4" type="ORF">SAMN05421641_12634</name>
</gene>
<name>A0A1N6YE70_9RHOB</name>
<dbReference type="SMART" id="SM00062">
    <property type="entry name" value="PBPb"/>
    <property type="match status" value="1"/>
</dbReference>
<evidence type="ECO:0000256" key="1">
    <source>
        <dbReference type="ARBA" id="ARBA00022729"/>
    </source>
</evidence>
<evidence type="ECO:0000313" key="5">
    <source>
        <dbReference type="Proteomes" id="UP000323956"/>
    </source>
</evidence>
<proteinExistence type="predicted"/>
<dbReference type="EMBL" id="FTMK01000026">
    <property type="protein sequence ID" value="SIR12867.1"/>
    <property type="molecule type" value="Genomic_DNA"/>
</dbReference>
<evidence type="ECO:0000313" key="4">
    <source>
        <dbReference type="EMBL" id="SIR12867.1"/>
    </source>
</evidence>
<dbReference type="Pfam" id="PF00497">
    <property type="entry name" value="SBP_bac_3"/>
    <property type="match status" value="1"/>
</dbReference>
<feature type="domain" description="Solute-binding protein family 3/N-terminal" evidence="3">
    <location>
        <begin position="39"/>
        <end position="262"/>
    </location>
</feature>
<dbReference type="SUPFAM" id="SSF53850">
    <property type="entry name" value="Periplasmic binding protein-like II"/>
    <property type="match status" value="1"/>
</dbReference>
<accession>A0A1N6YE70</accession>
<keyword evidence="1 2" id="KW-0732">Signal</keyword>
<organism evidence="4 5">
    <name type="scientific">Paracoccus thiocyanatus</name>
    <dbReference type="NCBI Taxonomy" id="34006"/>
    <lineage>
        <taxon>Bacteria</taxon>
        <taxon>Pseudomonadati</taxon>
        <taxon>Pseudomonadota</taxon>
        <taxon>Alphaproteobacteria</taxon>
        <taxon>Rhodobacterales</taxon>
        <taxon>Paracoccaceae</taxon>
        <taxon>Paracoccus</taxon>
    </lineage>
</organism>
<reference evidence="4 5" key="1">
    <citation type="submission" date="2017-01" db="EMBL/GenBank/DDBJ databases">
        <authorList>
            <person name="Varghese N."/>
            <person name="Submissions S."/>
        </authorList>
    </citation>
    <scope>NUCLEOTIDE SEQUENCE [LARGE SCALE GENOMIC DNA]</scope>
    <source>
        <strain evidence="4 5">ATCC 700171</strain>
    </source>
</reference>
<dbReference type="OrthoDB" id="9768183at2"/>
<sequence length="282" mass="30211">MQSVRRMCRITAATMMLGTLAAGAIAAGPLEDRIEAGESIRLGFAAAPPWAYQGDDGSPKGFVNGITIDVLKNMGYTDIEPVLNDWSGLIPSLRAGRVDIVTGGMYILKARCENMDFSEPIGAFGDAFVVPAGNPENIETYQDLIDKDLKMVAPSGYNTLGDAKAAGVPERNIMEVPGPTEALAALRAGRVAASATNVLEAKHGADSFDGFEMSDPTKFVGREKQVVGVGFHPDDDEFREKFNEALKEYLGSEQMMETVTPDDYIAAYLPTGQTTEEACKAD</sequence>
<dbReference type="PANTHER" id="PTHR35936">
    <property type="entry name" value="MEMBRANE-BOUND LYTIC MUREIN TRANSGLYCOSYLASE F"/>
    <property type="match status" value="1"/>
</dbReference>
<feature type="signal peptide" evidence="2">
    <location>
        <begin position="1"/>
        <end position="26"/>
    </location>
</feature>
<dbReference type="InterPro" id="IPR001638">
    <property type="entry name" value="Solute-binding_3/MltF_N"/>
</dbReference>
<dbReference type="Gene3D" id="3.40.190.10">
    <property type="entry name" value="Periplasmic binding protein-like II"/>
    <property type="match status" value="2"/>
</dbReference>